<dbReference type="AlphaFoldDB" id="A0AAV8E516"/>
<dbReference type="EMBL" id="JAMFTS010000003">
    <property type="protein sequence ID" value="KAJ4773381.1"/>
    <property type="molecule type" value="Genomic_DNA"/>
</dbReference>
<evidence type="ECO:0000256" key="3">
    <source>
        <dbReference type="ARBA" id="ARBA00022729"/>
    </source>
</evidence>
<dbReference type="PANTHER" id="PTHR32093:SF128">
    <property type="entry name" value="LEUCINE-RICH REPEAT-CONTAINING N-TERMINAL PLANT-TYPE DOMAIN-CONTAINING PROTEIN"/>
    <property type="match status" value="1"/>
</dbReference>
<sequence>MIHSCFDTNQLKFKRNNMFPMRVVNLSFFILALSTWLIAQSNAADLAPSPHPSNMPPHKPGQSLSRWSHETPPTQPPQPAPSCGCEPSPEDFTNMKQYEAYKVIKRFKGIITSDPLNITGTWVGTKICDNDEINTYRGFYCDTPPGTTDLTIAAIDFNGFHLGAPTLDGFINGFPDLALFHANSNNFSGTVPDLSGLPYFYELDLSNNNFSGPFPTNVVPLTNLAFLDLRFNHFEGPVPSQIFYIGYEALFLNNNIFDSSIPASLGSSPVEYLTFANNRFTGPIPASICNTSRTLLEVLFLNNQFSGCLPYEIGYLRDLTVFDVGMNQLTGYIPLSFGCLSNIEQLNLAQNSLYGMVPDVVCQLAKTGNLVNLSLSDNYFTSLGPNCWDLLHTNVLDVRNNCIVGLPNQKSPIECHFFFSLPRHCPYIAYMPCEVNPRRNATCYERTHWPWHFDHSPPLLH</sequence>
<comment type="caution">
    <text evidence="6">The sequence shown here is derived from an EMBL/GenBank/DDBJ whole genome shotgun (WGS) entry which is preliminary data.</text>
</comment>
<organism evidence="6 7">
    <name type="scientific">Rhynchospora pubera</name>
    <dbReference type="NCBI Taxonomy" id="906938"/>
    <lineage>
        <taxon>Eukaryota</taxon>
        <taxon>Viridiplantae</taxon>
        <taxon>Streptophyta</taxon>
        <taxon>Embryophyta</taxon>
        <taxon>Tracheophyta</taxon>
        <taxon>Spermatophyta</taxon>
        <taxon>Magnoliopsida</taxon>
        <taxon>Liliopsida</taxon>
        <taxon>Poales</taxon>
        <taxon>Cyperaceae</taxon>
        <taxon>Cyperoideae</taxon>
        <taxon>Rhynchosporeae</taxon>
        <taxon>Rhynchospora</taxon>
    </lineage>
</organism>
<reference evidence="6" key="1">
    <citation type="submission" date="2022-08" db="EMBL/GenBank/DDBJ databases">
        <authorList>
            <person name="Marques A."/>
        </authorList>
    </citation>
    <scope>NUCLEOTIDE SEQUENCE</scope>
    <source>
        <strain evidence="6">RhyPub2mFocal</strain>
        <tissue evidence="6">Leaves</tissue>
    </source>
</reference>
<dbReference type="SUPFAM" id="SSF52058">
    <property type="entry name" value="L domain-like"/>
    <property type="match status" value="1"/>
</dbReference>
<dbReference type="InterPro" id="IPR051582">
    <property type="entry name" value="LRR_extensin-like_regulator"/>
</dbReference>
<keyword evidence="7" id="KW-1185">Reference proteome</keyword>
<protein>
    <submittedName>
        <fullName evidence="6">Leucine-rich repeat (LRR) family protein</fullName>
    </submittedName>
</protein>
<dbReference type="PANTHER" id="PTHR32093">
    <property type="entry name" value="LEUCINE-RICH REPEAT EXTENSIN-LIKE PROTEIN 3-RELATED"/>
    <property type="match status" value="1"/>
</dbReference>
<evidence type="ECO:0000313" key="7">
    <source>
        <dbReference type="Proteomes" id="UP001140206"/>
    </source>
</evidence>
<gene>
    <name evidence="6" type="ORF">LUZ62_057638</name>
</gene>
<proteinExistence type="predicted"/>
<keyword evidence="4" id="KW-0677">Repeat</keyword>
<accession>A0AAV8E516</accession>
<evidence type="ECO:0000256" key="5">
    <source>
        <dbReference type="SAM" id="MobiDB-lite"/>
    </source>
</evidence>
<dbReference type="Proteomes" id="UP001140206">
    <property type="component" value="Chromosome 3"/>
</dbReference>
<feature type="region of interest" description="Disordered" evidence="5">
    <location>
        <begin position="47"/>
        <end position="88"/>
    </location>
</feature>
<dbReference type="Gene3D" id="3.80.10.10">
    <property type="entry name" value="Ribonuclease Inhibitor"/>
    <property type="match status" value="1"/>
</dbReference>
<keyword evidence="2" id="KW-0964">Secreted</keyword>
<evidence type="ECO:0000256" key="1">
    <source>
        <dbReference type="ARBA" id="ARBA00004613"/>
    </source>
</evidence>
<dbReference type="GO" id="GO:0005576">
    <property type="term" value="C:extracellular region"/>
    <property type="evidence" value="ECO:0007669"/>
    <property type="project" value="UniProtKB-SubCell"/>
</dbReference>
<evidence type="ECO:0000313" key="6">
    <source>
        <dbReference type="EMBL" id="KAJ4773381.1"/>
    </source>
</evidence>
<dbReference type="InterPro" id="IPR032675">
    <property type="entry name" value="LRR_dom_sf"/>
</dbReference>
<evidence type="ECO:0000256" key="4">
    <source>
        <dbReference type="ARBA" id="ARBA00022737"/>
    </source>
</evidence>
<keyword evidence="3" id="KW-0732">Signal</keyword>
<feature type="compositionally biased region" description="Pro residues" evidence="5">
    <location>
        <begin position="49"/>
        <end position="59"/>
    </location>
</feature>
<dbReference type="InterPro" id="IPR001611">
    <property type="entry name" value="Leu-rich_rpt"/>
</dbReference>
<evidence type="ECO:0000256" key="2">
    <source>
        <dbReference type="ARBA" id="ARBA00022525"/>
    </source>
</evidence>
<dbReference type="Pfam" id="PF00560">
    <property type="entry name" value="LRR_1"/>
    <property type="match status" value="2"/>
</dbReference>
<comment type="subcellular location">
    <subcellularLocation>
        <location evidence="1">Secreted</location>
    </subcellularLocation>
</comment>
<name>A0AAV8E516_9POAL</name>